<dbReference type="EMBL" id="JASCZI010211461">
    <property type="protein sequence ID" value="MED6191999.1"/>
    <property type="molecule type" value="Genomic_DNA"/>
</dbReference>
<feature type="compositionally biased region" description="Polar residues" evidence="1">
    <location>
        <begin position="1"/>
        <end position="11"/>
    </location>
</feature>
<proteinExistence type="predicted"/>
<feature type="region of interest" description="Disordered" evidence="1">
    <location>
        <begin position="1"/>
        <end position="20"/>
    </location>
</feature>
<accession>A0ABU6X394</accession>
<sequence length="156" mass="17392">MENSREMWSSLNRDGGRGGGNGDGWSATLDFSGSAGALRKKSKFFAPECNCGTYAILFMSSTLGILINYFMGAHTSSHLQTIDSLGQTPAPHYKYFAWVDEYVVSCDEEVIKPIIHGRGKQIVTQQTDSAQFERIVRELENIIVGLEMQLKNDKYI</sequence>
<dbReference type="Proteomes" id="UP001341840">
    <property type="component" value="Unassembled WGS sequence"/>
</dbReference>
<comment type="caution">
    <text evidence="3">The sequence shown here is derived from an EMBL/GenBank/DDBJ whole genome shotgun (WGS) entry which is preliminary data.</text>
</comment>
<evidence type="ECO:0000313" key="3">
    <source>
        <dbReference type="EMBL" id="MED6191999.1"/>
    </source>
</evidence>
<keyword evidence="2" id="KW-0812">Transmembrane</keyword>
<keyword evidence="2" id="KW-1133">Transmembrane helix</keyword>
<name>A0ABU6X394_9FABA</name>
<evidence type="ECO:0000313" key="4">
    <source>
        <dbReference type="Proteomes" id="UP001341840"/>
    </source>
</evidence>
<keyword evidence="2" id="KW-0472">Membrane</keyword>
<evidence type="ECO:0000256" key="1">
    <source>
        <dbReference type="SAM" id="MobiDB-lite"/>
    </source>
</evidence>
<gene>
    <name evidence="3" type="ORF">PIB30_006147</name>
</gene>
<keyword evidence="4" id="KW-1185">Reference proteome</keyword>
<organism evidence="3 4">
    <name type="scientific">Stylosanthes scabra</name>
    <dbReference type="NCBI Taxonomy" id="79078"/>
    <lineage>
        <taxon>Eukaryota</taxon>
        <taxon>Viridiplantae</taxon>
        <taxon>Streptophyta</taxon>
        <taxon>Embryophyta</taxon>
        <taxon>Tracheophyta</taxon>
        <taxon>Spermatophyta</taxon>
        <taxon>Magnoliopsida</taxon>
        <taxon>eudicotyledons</taxon>
        <taxon>Gunneridae</taxon>
        <taxon>Pentapetalae</taxon>
        <taxon>rosids</taxon>
        <taxon>fabids</taxon>
        <taxon>Fabales</taxon>
        <taxon>Fabaceae</taxon>
        <taxon>Papilionoideae</taxon>
        <taxon>50 kb inversion clade</taxon>
        <taxon>dalbergioids sensu lato</taxon>
        <taxon>Dalbergieae</taxon>
        <taxon>Pterocarpus clade</taxon>
        <taxon>Stylosanthes</taxon>
    </lineage>
</organism>
<protein>
    <submittedName>
        <fullName evidence="3">Uncharacterized protein</fullName>
    </submittedName>
</protein>
<feature type="transmembrane region" description="Helical" evidence="2">
    <location>
        <begin position="49"/>
        <end position="71"/>
    </location>
</feature>
<evidence type="ECO:0000256" key="2">
    <source>
        <dbReference type="SAM" id="Phobius"/>
    </source>
</evidence>
<reference evidence="3 4" key="1">
    <citation type="journal article" date="2023" name="Plants (Basel)">
        <title>Bridging the Gap: Combining Genomics and Transcriptomics Approaches to Understand Stylosanthes scabra, an Orphan Legume from the Brazilian Caatinga.</title>
        <authorList>
            <person name="Ferreira-Neto J.R.C."/>
            <person name="da Silva M.D."/>
            <person name="Binneck E."/>
            <person name="de Melo N.F."/>
            <person name="da Silva R.H."/>
            <person name="de Melo A.L.T.M."/>
            <person name="Pandolfi V."/>
            <person name="Bustamante F.O."/>
            <person name="Brasileiro-Vidal A.C."/>
            <person name="Benko-Iseppon A.M."/>
        </authorList>
    </citation>
    <scope>NUCLEOTIDE SEQUENCE [LARGE SCALE GENOMIC DNA]</scope>
    <source>
        <tissue evidence="3">Leaves</tissue>
    </source>
</reference>